<dbReference type="AlphaFoldDB" id="A0A6M3XC05"/>
<dbReference type="EMBL" id="MT144618">
    <property type="protein sequence ID" value="QJH95354.1"/>
    <property type="molecule type" value="Genomic_DNA"/>
</dbReference>
<dbReference type="SUPFAM" id="SSF53335">
    <property type="entry name" value="S-adenosyl-L-methionine-dependent methyltransferases"/>
    <property type="match status" value="1"/>
</dbReference>
<gene>
    <name evidence="1" type="ORF">TM448B00401_0007</name>
</gene>
<protein>
    <recommendedName>
        <fullName evidence="2">Methyltransferase FkbM domain-containing protein</fullName>
    </recommendedName>
</protein>
<dbReference type="InterPro" id="IPR029063">
    <property type="entry name" value="SAM-dependent_MTases_sf"/>
</dbReference>
<evidence type="ECO:0000313" key="1">
    <source>
        <dbReference type="EMBL" id="QJH95354.1"/>
    </source>
</evidence>
<sequence>MTTRVISQRLTAEYELHKRNVFSQTGEDGIIEYFTKKIGVEAGYFVEFGAWDGKHLSNCAYLAQKGWSGCFIEGDSERFLDLVSNYGDNDRIAKLNRFVMPQGEDSLDFLLPTVGAPSSIDVLSIDIDGYDYAVWEQLKRHLPRLVVVEYNPTISANVVYIQDEHDQTCFGNSLAAFWELALSKGYRLVATTDWNAFFLSEQDCREYGIPDYAPWELHDNKFETYLFHGYNGQVKLAGDQTIVWHGVNIPEQKVQILPKSLQKIPVGQPDEFFTALAKFKEDPANAADK</sequence>
<accession>A0A6M3XC05</accession>
<evidence type="ECO:0008006" key="2">
    <source>
        <dbReference type="Google" id="ProtNLM"/>
    </source>
</evidence>
<reference evidence="1" key="1">
    <citation type="submission" date="2020-03" db="EMBL/GenBank/DDBJ databases">
        <title>The deep terrestrial virosphere.</title>
        <authorList>
            <person name="Holmfeldt K."/>
            <person name="Nilsson E."/>
            <person name="Simone D."/>
            <person name="Lopez-Fernandez M."/>
            <person name="Wu X."/>
            <person name="de Brujin I."/>
            <person name="Lundin D."/>
            <person name="Andersson A."/>
            <person name="Bertilsson S."/>
            <person name="Dopson M."/>
        </authorList>
    </citation>
    <scope>NUCLEOTIDE SEQUENCE</scope>
    <source>
        <strain evidence="1">TM448B00401</strain>
    </source>
</reference>
<proteinExistence type="predicted"/>
<organism evidence="1">
    <name type="scientific">viral metagenome</name>
    <dbReference type="NCBI Taxonomy" id="1070528"/>
    <lineage>
        <taxon>unclassified sequences</taxon>
        <taxon>metagenomes</taxon>
        <taxon>organismal metagenomes</taxon>
    </lineage>
</organism>
<name>A0A6M3XC05_9ZZZZ</name>